<name>A0AAV9I1D9_9PEZI</name>
<evidence type="ECO:0000313" key="2">
    <source>
        <dbReference type="Proteomes" id="UP001321749"/>
    </source>
</evidence>
<keyword evidence="2" id="KW-1185">Reference proteome</keyword>
<gene>
    <name evidence="1" type="ORF">QBC42DRAFT_292990</name>
</gene>
<proteinExistence type="predicted"/>
<accession>A0AAV9I1D9</accession>
<sequence length="190" mass="20928">MICSKEQKPPSLQGDIMFTNKKGLCPDWVFSLNLDVQYVNFLDSSISRDYESLIEYVPFYATGNSLFQGNKIGAVGVGVVELSVKLHPKRHGPKTHGTLLLHNVLHVPGAMCNILVGPLTGDYAGYSYDPSMEDDSLGKIVVDQEKRLGYLRPVVEVNRRLSAIQLSAPARGPLLGPSLLRLLPRGHYIP</sequence>
<protein>
    <submittedName>
        <fullName evidence="1">Uncharacterized protein</fullName>
    </submittedName>
</protein>
<dbReference type="Proteomes" id="UP001321749">
    <property type="component" value="Unassembled WGS sequence"/>
</dbReference>
<reference evidence="1" key="1">
    <citation type="journal article" date="2023" name="Mol. Phylogenet. Evol.">
        <title>Genome-scale phylogeny and comparative genomics of the fungal order Sordariales.</title>
        <authorList>
            <person name="Hensen N."/>
            <person name="Bonometti L."/>
            <person name="Westerberg I."/>
            <person name="Brannstrom I.O."/>
            <person name="Guillou S."/>
            <person name="Cros-Aarteil S."/>
            <person name="Calhoun S."/>
            <person name="Haridas S."/>
            <person name="Kuo A."/>
            <person name="Mondo S."/>
            <person name="Pangilinan J."/>
            <person name="Riley R."/>
            <person name="LaButti K."/>
            <person name="Andreopoulos B."/>
            <person name="Lipzen A."/>
            <person name="Chen C."/>
            <person name="Yan M."/>
            <person name="Daum C."/>
            <person name="Ng V."/>
            <person name="Clum A."/>
            <person name="Steindorff A."/>
            <person name="Ohm R.A."/>
            <person name="Martin F."/>
            <person name="Silar P."/>
            <person name="Natvig D.O."/>
            <person name="Lalanne C."/>
            <person name="Gautier V."/>
            <person name="Ament-Velasquez S.L."/>
            <person name="Kruys A."/>
            <person name="Hutchinson M.I."/>
            <person name="Powell A.J."/>
            <person name="Barry K."/>
            <person name="Miller A.N."/>
            <person name="Grigoriev I.V."/>
            <person name="Debuchy R."/>
            <person name="Gladieux P."/>
            <person name="Hiltunen Thoren M."/>
            <person name="Johannesson H."/>
        </authorList>
    </citation>
    <scope>NUCLEOTIDE SEQUENCE</scope>
    <source>
        <strain evidence="1">PSN324</strain>
    </source>
</reference>
<dbReference type="PANTHER" id="PTHR40628:SF1">
    <property type="entry name" value="CHROMO DOMAIN-CONTAINING PROTEIN"/>
    <property type="match status" value="1"/>
</dbReference>
<dbReference type="AlphaFoldDB" id="A0AAV9I1D9"/>
<evidence type="ECO:0000313" key="1">
    <source>
        <dbReference type="EMBL" id="KAK4466840.1"/>
    </source>
</evidence>
<dbReference type="EMBL" id="MU864929">
    <property type="protein sequence ID" value="KAK4466840.1"/>
    <property type="molecule type" value="Genomic_DNA"/>
</dbReference>
<dbReference type="PANTHER" id="PTHR40628">
    <property type="entry name" value="CHROMO DOMAIN-CONTAINING PROTEIN"/>
    <property type="match status" value="1"/>
</dbReference>
<organism evidence="1 2">
    <name type="scientific">Cladorrhinum samala</name>
    <dbReference type="NCBI Taxonomy" id="585594"/>
    <lineage>
        <taxon>Eukaryota</taxon>
        <taxon>Fungi</taxon>
        <taxon>Dikarya</taxon>
        <taxon>Ascomycota</taxon>
        <taxon>Pezizomycotina</taxon>
        <taxon>Sordariomycetes</taxon>
        <taxon>Sordariomycetidae</taxon>
        <taxon>Sordariales</taxon>
        <taxon>Podosporaceae</taxon>
        <taxon>Cladorrhinum</taxon>
    </lineage>
</organism>
<comment type="caution">
    <text evidence="1">The sequence shown here is derived from an EMBL/GenBank/DDBJ whole genome shotgun (WGS) entry which is preliminary data.</text>
</comment>
<reference evidence="1" key="2">
    <citation type="submission" date="2023-06" db="EMBL/GenBank/DDBJ databases">
        <authorList>
            <consortium name="Lawrence Berkeley National Laboratory"/>
            <person name="Mondo S.J."/>
            <person name="Hensen N."/>
            <person name="Bonometti L."/>
            <person name="Westerberg I."/>
            <person name="Brannstrom I.O."/>
            <person name="Guillou S."/>
            <person name="Cros-Aarteil S."/>
            <person name="Calhoun S."/>
            <person name="Haridas S."/>
            <person name="Kuo A."/>
            <person name="Pangilinan J."/>
            <person name="Riley R."/>
            <person name="Labutti K."/>
            <person name="Andreopoulos B."/>
            <person name="Lipzen A."/>
            <person name="Chen C."/>
            <person name="Yanf M."/>
            <person name="Daum C."/>
            <person name="Ng V."/>
            <person name="Clum A."/>
            <person name="Steindorff A."/>
            <person name="Ohm R."/>
            <person name="Martin F."/>
            <person name="Silar P."/>
            <person name="Natvig D."/>
            <person name="Lalanne C."/>
            <person name="Gautier V."/>
            <person name="Ament-Velasquez S.L."/>
            <person name="Kruys A."/>
            <person name="Hutchinson M.I."/>
            <person name="Powell A.J."/>
            <person name="Barry K."/>
            <person name="Miller A.N."/>
            <person name="Grigoriev I.V."/>
            <person name="Debuchy R."/>
            <person name="Gladieux P."/>
            <person name="Thoren M.H."/>
            <person name="Johannesson H."/>
        </authorList>
    </citation>
    <scope>NUCLEOTIDE SEQUENCE</scope>
    <source>
        <strain evidence="1">PSN324</strain>
    </source>
</reference>